<accession>A0A852RVP6</accession>
<evidence type="ECO:0000259" key="1">
    <source>
        <dbReference type="Pfam" id="PF13649"/>
    </source>
</evidence>
<dbReference type="InterPro" id="IPR029063">
    <property type="entry name" value="SAM-dependent_MTases_sf"/>
</dbReference>
<protein>
    <recommendedName>
        <fullName evidence="1">Methyltransferase domain-containing protein</fullName>
    </recommendedName>
</protein>
<comment type="caution">
    <text evidence="2">The sequence shown here is derived from an EMBL/GenBank/DDBJ whole genome shotgun (WGS) entry which is preliminary data.</text>
</comment>
<dbReference type="Gene3D" id="3.40.50.150">
    <property type="entry name" value="Vaccinia Virus protein VP39"/>
    <property type="match status" value="1"/>
</dbReference>
<evidence type="ECO:0000313" key="2">
    <source>
        <dbReference type="EMBL" id="NYD31944.1"/>
    </source>
</evidence>
<feature type="domain" description="Methyltransferase" evidence="1">
    <location>
        <begin position="159"/>
        <end position="248"/>
    </location>
</feature>
<dbReference type="NCBIfam" id="NF041255">
    <property type="entry name" value="mycofact_MftM"/>
    <property type="match status" value="1"/>
</dbReference>
<proteinExistence type="predicted"/>
<organism evidence="2 3">
    <name type="scientific">Nocardioides kongjuensis</name>
    <dbReference type="NCBI Taxonomy" id="349522"/>
    <lineage>
        <taxon>Bacteria</taxon>
        <taxon>Bacillati</taxon>
        <taxon>Actinomycetota</taxon>
        <taxon>Actinomycetes</taxon>
        <taxon>Propionibacteriales</taxon>
        <taxon>Nocardioidaceae</taxon>
        <taxon>Nocardioides</taxon>
    </lineage>
</organism>
<dbReference type="AlphaFoldDB" id="A0A852RVP6"/>
<name>A0A852RVP6_9ACTN</name>
<evidence type="ECO:0000313" key="3">
    <source>
        <dbReference type="Proteomes" id="UP000582231"/>
    </source>
</evidence>
<gene>
    <name evidence="2" type="ORF">BJ958_003490</name>
</gene>
<dbReference type="Pfam" id="PF13649">
    <property type="entry name" value="Methyltransf_25"/>
    <property type="match status" value="1"/>
</dbReference>
<keyword evidence="3" id="KW-1185">Reference proteome</keyword>
<dbReference type="SUPFAM" id="SSF53335">
    <property type="entry name" value="S-adenosyl-L-methionine-dependent methyltransferases"/>
    <property type="match status" value="1"/>
</dbReference>
<dbReference type="RefSeq" id="WP_179728192.1">
    <property type="nucleotide sequence ID" value="NZ_BAABEF010000001.1"/>
</dbReference>
<dbReference type="Proteomes" id="UP000582231">
    <property type="component" value="Unassembled WGS sequence"/>
</dbReference>
<reference evidence="2 3" key="1">
    <citation type="submission" date="2020-07" db="EMBL/GenBank/DDBJ databases">
        <title>Sequencing the genomes of 1000 actinobacteria strains.</title>
        <authorList>
            <person name="Klenk H.-P."/>
        </authorList>
    </citation>
    <scope>NUCLEOTIDE SEQUENCE [LARGE SCALE GENOMIC DNA]</scope>
    <source>
        <strain evidence="2 3">DSM 19082</strain>
    </source>
</reference>
<dbReference type="EMBL" id="JACCBF010000001">
    <property type="protein sequence ID" value="NYD31944.1"/>
    <property type="molecule type" value="Genomic_DNA"/>
</dbReference>
<dbReference type="InterPro" id="IPR041698">
    <property type="entry name" value="Methyltransf_25"/>
</dbReference>
<sequence length="302" mass="33363">MTITATAPIDPLGCRRPGVYSDALVEVCRNAVVPQGATRTSSFTLWRERNRIHLVHDLPDHLVDNDLAGLLARELFAPGWLEGSELFERLMTGVVVSTSPDPLTAWTLFYRNTLARLVGTAASTGAEPQRDRTFVEGSLAGYAPVYRHAHELIEPGSMLELGSCFGFFSLLGARRLDVTASDVSANTVRLLARVAPRLGLRLDTVVCDAARVPRPDASFDTVVALHLLEHMPPEHGRAVLHEMQRVARRRVVVAVPYEDEPTAAYGHVRTFTPAELADLGRRSGWQWQTHDHHGGWLVLDRS</sequence>